<organism evidence="4 5">
    <name type="scientific">Ekhidna lutea</name>
    <dbReference type="NCBI Taxonomy" id="447679"/>
    <lineage>
        <taxon>Bacteria</taxon>
        <taxon>Pseudomonadati</taxon>
        <taxon>Bacteroidota</taxon>
        <taxon>Cytophagia</taxon>
        <taxon>Cytophagales</taxon>
        <taxon>Reichenbachiellaceae</taxon>
        <taxon>Ekhidna</taxon>
    </lineage>
</organism>
<dbReference type="OrthoDB" id="1467485at2"/>
<gene>
    <name evidence="4" type="ORF">SAMN05421640_2232</name>
</gene>
<protein>
    <submittedName>
        <fullName evidence="4">Probable protein-translocating porin PorT</fullName>
    </submittedName>
</protein>
<evidence type="ECO:0000313" key="5">
    <source>
        <dbReference type="Proteomes" id="UP000198393"/>
    </source>
</evidence>
<dbReference type="Pfam" id="PF13568">
    <property type="entry name" value="OMP_b-brl_2"/>
    <property type="match status" value="1"/>
</dbReference>
<dbReference type="InterPro" id="IPR025665">
    <property type="entry name" value="Beta-barrel_OMP_2"/>
</dbReference>
<feature type="signal peptide" evidence="2">
    <location>
        <begin position="1"/>
        <end position="33"/>
    </location>
</feature>
<keyword evidence="2" id="KW-0732">Signal</keyword>
<proteinExistence type="predicted"/>
<evidence type="ECO:0000256" key="2">
    <source>
        <dbReference type="SAM" id="SignalP"/>
    </source>
</evidence>
<feature type="domain" description="Outer membrane protein beta-barrel" evidence="3">
    <location>
        <begin position="32"/>
        <end position="218"/>
    </location>
</feature>
<feature type="region of interest" description="Disordered" evidence="1">
    <location>
        <begin position="248"/>
        <end position="278"/>
    </location>
</feature>
<dbReference type="EMBL" id="FZPD01000003">
    <property type="protein sequence ID" value="SNT06538.1"/>
    <property type="molecule type" value="Genomic_DNA"/>
</dbReference>
<feature type="chain" id="PRO_5012692498" evidence="2">
    <location>
        <begin position="34"/>
        <end position="278"/>
    </location>
</feature>
<sequence length="278" mass="31164">MQTINPRHQLYLRGRKVAIACLLILGMGHSSQAQNNPTDNLINYGDQWIHYGFLIGVHSSKYMIRYSDQFTSPAMDTVHSIIPGNLGGFKLGFVINMKVAQYLDFRILPTVGFYENDLSYRFTNGVTQRELKDATMVELPLLLKYKSARRGNLAMYMVAGINPSLEAAGKGDEQDVGQKLELRNWNLAIDVGVGLDMYFAYFKFSPEIRYSYGLRNMLTDNQNDFSVGLDKLTTQNLGIFITFEGGPSGKRKLGGKTKGAGQIQARQKKRLKKGKGGR</sequence>
<evidence type="ECO:0000313" key="4">
    <source>
        <dbReference type="EMBL" id="SNT06538.1"/>
    </source>
</evidence>
<dbReference type="AlphaFoldDB" id="A0A239JM93"/>
<dbReference type="RefSeq" id="WP_089356937.1">
    <property type="nucleotide sequence ID" value="NZ_FZPD01000003.1"/>
</dbReference>
<evidence type="ECO:0000259" key="3">
    <source>
        <dbReference type="Pfam" id="PF13568"/>
    </source>
</evidence>
<evidence type="ECO:0000256" key="1">
    <source>
        <dbReference type="SAM" id="MobiDB-lite"/>
    </source>
</evidence>
<accession>A0A239JM93</accession>
<keyword evidence="5" id="KW-1185">Reference proteome</keyword>
<name>A0A239JM93_EKHLU</name>
<feature type="compositionally biased region" description="Basic residues" evidence="1">
    <location>
        <begin position="266"/>
        <end position="278"/>
    </location>
</feature>
<dbReference type="Proteomes" id="UP000198393">
    <property type="component" value="Unassembled WGS sequence"/>
</dbReference>
<reference evidence="4 5" key="1">
    <citation type="submission" date="2017-06" db="EMBL/GenBank/DDBJ databases">
        <authorList>
            <person name="Kim H.J."/>
            <person name="Triplett B.A."/>
        </authorList>
    </citation>
    <scope>NUCLEOTIDE SEQUENCE [LARGE SCALE GENOMIC DNA]</scope>
    <source>
        <strain evidence="4 5">DSM 19307</strain>
    </source>
</reference>